<dbReference type="InterPro" id="IPR013083">
    <property type="entry name" value="Znf_RING/FYVE/PHD"/>
</dbReference>
<dbReference type="OrthoDB" id="3365801at2759"/>
<feature type="domain" description="RING-type" evidence="7">
    <location>
        <begin position="256"/>
        <end position="297"/>
    </location>
</feature>
<keyword evidence="4 6" id="KW-0863">Zinc-finger</keyword>
<evidence type="ECO:0000256" key="5">
    <source>
        <dbReference type="ARBA" id="ARBA00022833"/>
    </source>
</evidence>
<reference evidence="9" key="1">
    <citation type="journal article" date="2023" name="Proc. Natl. Acad. Sci. U.S.A.">
        <title>Genomic and structural basis for evolution of tropane alkaloid biosynthesis.</title>
        <authorList>
            <person name="Wanga Y.-J."/>
            <person name="Taina T."/>
            <person name="Yua J.-Y."/>
            <person name="Lia J."/>
            <person name="Xua B."/>
            <person name="Chenc J."/>
            <person name="D'Auriad J.C."/>
            <person name="Huanga J.-P."/>
            <person name="Huanga S.-X."/>
        </authorList>
    </citation>
    <scope>NUCLEOTIDE SEQUENCE [LARGE SCALE GENOMIC DNA]</scope>
    <source>
        <strain evidence="9">cv. KIB-2019</strain>
    </source>
</reference>
<keyword evidence="3" id="KW-0479">Metal-binding</keyword>
<gene>
    <name evidence="8" type="ORF">K7X08_019728</name>
</gene>
<evidence type="ECO:0000256" key="1">
    <source>
        <dbReference type="ARBA" id="ARBA00000900"/>
    </source>
</evidence>
<comment type="caution">
    <text evidence="8">The sequence shown here is derived from an EMBL/GenBank/DDBJ whole genome shotgun (WGS) entry which is preliminary data.</text>
</comment>
<organism evidence="8 9">
    <name type="scientific">Anisodus acutangulus</name>
    <dbReference type="NCBI Taxonomy" id="402998"/>
    <lineage>
        <taxon>Eukaryota</taxon>
        <taxon>Viridiplantae</taxon>
        <taxon>Streptophyta</taxon>
        <taxon>Embryophyta</taxon>
        <taxon>Tracheophyta</taxon>
        <taxon>Spermatophyta</taxon>
        <taxon>Magnoliopsida</taxon>
        <taxon>eudicotyledons</taxon>
        <taxon>Gunneridae</taxon>
        <taxon>Pentapetalae</taxon>
        <taxon>asterids</taxon>
        <taxon>lamiids</taxon>
        <taxon>Solanales</taxon>
        <taxon>Solanaceae</taxon>
        <taxon>Solanoideae</taxon>
        <taxon>Hyoscyameae</taxon>
        <taxon>Anisodus</taxon>
    </lineage>
</organism>
<dbReference type="SUPFAM" id="SSF57850">
    <property type="entry name" value="RING/U-box"/>
    <property type="match status" value="1"/>
</dbReference>
<dbReference type="PANTHER" id="PTHR15710">
    <property type="entry name" value="E3 UBIQUITIN-PROTEIN LIGASE PRAJA"/>
    <property type="match status" value="1"/>
</dbReference>
<dbReference type="AlphaFoldDB" id="A0A9Q1MS32"/>
<evidence type="ECO:0000256" key="4">
    <source>
        <dbReference type="ARBA" id="ARBA00022771"/>
    </source>
</evidence>
<dbReference type="EMBL" id="JAJAGQ010000003">
    <property type="protein sequence ID" value="KAJ8567520.1"/>
    <property type="molecule type" value="Genomic_DNA"/>
</dbReference>
<comment type="catalytic activity">
    <reaction evidence="1">
        <text>S-ubiquitinyl-[E2 ubiquitin-conjugating enzyme]-L-cysteine + [acceptor protein]-L-lysine = [E2 ubiquitin-conjugating enzyme]-L-cysteine + N(6)-ubiquitinyl-[acceptor protein]-L-lysine.</text>
        <dbReference type="EC" id="2.3.2.27"/>
    </reaction>
</comment>
<dbReference type="Pfam" id="PF13639">
    <property type="entry name" value="zf-RING_2"/>
    <property type="match status" value="1"/>
</dbReference>
<dbReference type="GO" id="GO:0008270">
    <property type="term" value="F:zinc ion binding"/>
    <property type="evidence" value="ECO:0007669"/>
    <property type="project" value="UniProtKB-KW"/>
</dbReference>
<dbReference type="InterPro" id="IPR001841">
    <property type="entry name" value="Znf_RING"/>
</dbReference>
<dbReference type="GO" id="GO:0005737">
    <property type="term" value="C:cytoplasm"/>
    <property type="evidence" value="ECO:0007669"/>
    <property type="project" value="TreeGrafter"/>
</dbReference>
<dbReference type="PANTHER" id="PTHR15710:SF125">
    <property type="entry name" value="RING-TYPE DOMAIN-CONTAINING PROTEIN"/>
    <property type="match status" value="1"/>
</dbReference>
<proteinExistence type="predicted"/>
<evidence type="ECO:0000256" key="3">
    <source>
        <dbReference type="ARBA" id="ARBA00022723"/>
    </source>
</evidence>
<keyword evidence="5" id="KW-0862">Zinc</keyword>
<evidence type="ECO:0000256" key="2">
    <source>
        <dbReference type="ARBA" id="ARBA00012483"/>
    </source>
</evidence>
<dbReference type="PROSITE" id="PS50089">
    <property type="entry name" value="ZF_RING_2"/>
    <property type="match status" value="1"/>
</dbReference>
<dbReference type="EC" id="2.3.2.27" evidence="2"/>
<name>A0A9Q1MS32_9SOLA</name>
<protein>
    <recommendedName>
        <fullName evidence="2">RING-type E3 ubiquitin transferase</fullName>
        <ecNumber evidence="2">2.3.2.27</ecNumber>
    </recommendedName>
</protein>
<accession>A0A9Q1MS32</accession>
<dbReference type="GO" id="GO:0016567">
    <property type="term" value="P:protein ubiquitination"/>
    <property type="evidence" value="ECO:0007669"/>
    <property type="project" value="TreeGrafter"/>
</dbReference>
<dbReference type="Proteomes" id="UP001152561">
    <property type="component" value="Unassembled WGS sequence"/>
</dbReference>
<evidence type="ECO:0000256" key="6">
    <source>
        <dbReference type="PROSITE-ProRule" id="PRU00175"/>
    </source>
</evidence>
<dbReference type="GO" id="GO:0061630">
    <property type="term" value="F:ubiquitin protein ligase activity"/>
    <property type="evidence" value="ECO:0007669"/>
    <property type="project" value="UniProtKB-EC"/>
</dbReference>
<evidence type="ECO:0000259" key="7">
    <source>
        <dbReference type="PROSITE" id="PS50089"/>
    </source>
</evidence>
<dbReference type="Gene3D" id="3.30.40.10">
    <property type="entry name" value="Zinc/RING finger domain, C3HC4 (zinc finger)"/>
    <property type="match status" value="1"/>
</dbReference>
<dbReference type="SMART" id="SM00184">
    <property type="entry name" value="RING"/>
    <property type="match status" value="1"/>
</dbReference>
<sequence>MEPSATSEIHVSPEFRHAIGGCPGAAILDNDFNLEINVIVNHTYSCGESTLDELNCDNTCSCKYKSLSWDKIDETLLGTDFPYPLERIKWDDPTEKILENKDDLIKQILESVHQYIVTLPPLEDLDTVSLSLVFVKQVSVTPQEFELTKARILAVKREYCEELLWGEVYDEIKKLGRQGSSLYEEFKWIECCIEDIVSGTFQRIDCFDENYERELIQSFIEQARRELKSLPAVRSKVQFLQKVNLPSHDELTEDICSICLEKCLPDSEAYSMPCRHNFHFNCIEIWLLKDPSCPVCSYKLPPLESEAELEF</sequence>
<keyword evidence="9" id="KW-1185">Reference proteome</keyword>
<evidence type="ECO:0000313" key="8">
    <source>
        <dbReference type="EMBL" id="KAJ8567520.1"/>
    </source>
</evidence>
<evidence type="ECO:0000313" key="9">
    <source>
        <dbReference type="Proteomes" id="UP001152561"/>
    </source>
</evidence>